<gene>
    <name evidence="1" type="ORF">TM448A00624_0012</name>
</gene>
<dbReference type="AlphaFoldDB" id="A0A6H1ZH36"/>
<sequence length="522" mass="54235">MNMSTITVPGYSVSDRIPRVAFALLLGQGSRTPAQSPLDILLVGPRSYDEATGLTPLGVADDNEPQRIYSVDDAIDYWGQKSPIVRMAARVLSSYPGATLWGCSCAKGAGTRGSVTMTVAGTATAAGSVILGVGDKSFEIPVASGAAADTVGAAIEAALDADDALPCYPDYAIGVLTLLNPWYGPEQGYELAVLQNVAGITLGSPTPAAGTVACLWDAAFTAAFGSVPSIDYVVPATDVVATLTSGATCLKAQIASALAPTTGLLCAAVVGNTDDTSAGAATMTAAWDDGGTDYSETGYWSQVVWARNYGAEPWCVAAAVAGLRVQAEESSPQLDWIGLQGGPIVPSMVAPWSASDAVLSDSVLNAALLAGVTPIRYEWDVEKSHVVLSITAKHQIGSVANATMLENTNVPAVCRAVSYGIRTSLALAFSGFAIVSDVDGEAPDDLPSRTTSPQLVKEFLVATMKTDYEVRAWVKKVEAHRDVTGVEQDSDNPSRLLYELPMDVPRWVTQIVGVHRALGGTG</sequence>
<name>A0A6H1ZH36_9ZZZZ</name>
<reference evidence="1" key="1">
    <citation type="submission" date="2020-03" db="EMBL/GenBank/DDBJ databases">
        <title>The deep terrestrial virosphere.</title>
        <authorList>
            <person name="Holmfeldt K."/>
            <person name="Nilsson E."/>
            <person name="Simone D."/>
            <person name="Lopez-Fernandez M."/>
            <person name="Wu X."/>
            <person name="de Brujin I."/>
            <person name="Lundin D."/>
            <person name="Andersson A."/>
            <person name="Bertilsson S."/>
            <person name="Dopson M."/>
        </authorList>
    </citation>
    <scope>NUCLEOTIDE SEQUENCE</scope>
    <source>
        <strain evidence="1">TM448A00624</strain>
    </source>
</reference>
<organism evidence="1">
    <name type="scientific">viral metagenome</name>
    <dbReference type="NCBI Taxonomy" id="1070528"/>
    <lineage>
        <taxon>unclassified sequences</taxon>
        <taxon>metagenomes</taxon>
        <taxon>organismal metagenomes</taxon>
    </lineage>
</organism>
<proteinExistence type="predicted"/>
<evidence type="ECO:0000313" key="1">
    <source>
        <dbReference type="EMBL" id="QJA47233.1"/>
    </source>
</evidence>
<dbReference type="EMBL" id="MT144036">
    <property type="protein sequence ID" value="QJA47233.1"/>
    <property type="molecule type" value="Genomic_DNA"/>
</dbReference>
<accession>A0A6H1ZH36</accession>
<protein>
    <submittedName>
        <fullName evidence="1">Putative tail protein</fullName>
    </submittedName>
</protein>